<evidence type="ECO:0000313" key="2">
    <source>
        <dbReference type="Proteomes" id="UP000769157"/>
    </source>
</evidence>
<gene>
    <name evidence="1" type="ORF">OGAPHI_007010</name>
</gene>
<keyword evidence="2" id="KW-1185">Reference proteome</keyword>
<name>A0A9P8SZT2_9ASCO</name>
<reference evidence="1" key="2">
    <citation type="submission" date="2021-01" db="EMBL/GenBank/DDBJ databases">
        <authorList>
            <person name="Schikora-Tamarit M.A."/>
        </authorList>
    </citation>
    <scope>NUCLEOTIDE SEQUENCE</scope>
    <source>
        <strain evidence="1">CBS6075</strain>
    </source>
</reference>
<dbReference type="GeneID" id="70238974"/>
<accession>A0A9P8SZT2</accession>
<proteinExistence type="predicted"/>
<dbReference type="RefSeq" id="XP_046058127.1">
    <property type="nucleotide sequence ID" value="XM_046208359.1"/>
</dbReference>
<comment type="caution">
    <text evidence="1">The sequence shown here is derived from an EMBL/GenBank/DDBJ whole genome shotgun (WGS) entry which is preliminary data.</text>
</comment>
<reference evidence="1" key="1">
    <citation type="journal article" date="2021" name="Open Biol.">
        <title>Shared evolutionary footprints suggest mitochondrial oxidative damage underlies multiple complex I losses in fungi.</title>
        <authorList>
            <person name="Schikora-Tamarit M.A."/>
            <person name="Marcet-Houben M."/>
            <person name="Nosek J."/>
            <person name="Gabaldon T."/>
        </authorList>
    </citation>
    <scope>NUCLEOTIDE SEQUENCE</scope>
    <source>
        <strain evidence="1">CBS6075</strain>
    </source>
</reference>
<sequence length="442" mass="49663">MFKCAITEIHLNTGSQFFQNVVEEGESVDKTGKVVVLDRLNESWKLLSSIPSVPATDIDNMLEPWPLFQAIVVEERSFKVLELGVGLENGPLELDLLHKRQIVPVVVLFLQHNGVFVKRGSRLEQRRNVLVHLCNQLLQARHFRVLVQLLLEPVFWYLNFAEQVRDLFGIVSGLELVQFRLTQIQHQKSSVFGHQVVVDKARVSKSLHPVIGVVDRVILVDRSRLVGGEAEINRRNTQMVQEHSVIGTGSQSTDMVLGDLLEMVVQSDVAVGICGTNQSVLLAVPRSQQYRSLRLPAGLHQTTQSSSKFQHDGRARVWISSSRSPRVVVVTNDDHFVLIHSFDLSVDVVDVCHVEVLLVHKIELVLWVRSNRSVVESLDQSLGPCGHLGTVARQFLQNWSDLSERDWKGWNLGGGDLRIGPRLVFTGLDCVSWSSRVSGEDR</sequence>
<dbReference type="Proteomes" id="UP000769157">
    <property type="component" value="Unassembled WGS sequence"/>
</dbReference>
<organism evidence="1 2">
    <name type="scientific">Ogataea philodendri</name>
    <dbReference type="NCBI Taxonomy" id="1378263"/>
    <lineage>
        <taxon>Eukaryota</taxon>
        <taxon>Fungi</taxon>
        <taxon>Dikarya</taxon>
        <taxon>Ascomycota</taxon>
        <taxon>Saccharomycotina</taxon>
        <taxon>Pichiomycetes</taxon>
        <taxon>Pichiales</taxon>
        <taxon>Pichiaceae</taxon>
        <taxon>Ogataea</taxon>
    </lineage>
</organism>
<dbReference type="AlphaFoldDB" id="A0A9P8SZT2"/>
<protein>
    <submittedName>
        <fullName evidence="1">Uncharacterized protein</fullName>
    </submittedName>
</protein>
<evidence type="ECO:0000313" key="1">
    <source>
        <dbReference type="EMBL" id="KAH3660424.1"/>
    </source>
</evidence>
<dbReference type="EMBL" id="JAEUBE010000504">
    <property type="protein sequence ID" value="KAH3660424.1"/>
    <property type="molecule type" value="Genomic_DNA"/>
</dbReference>